<dbReference type="InterPro" id="IPR029044">
    <property type="entry name" value="Nucleotide-diphossugar_trans"/>
</dbReference>
<name>A0A930YG91_9ACTN</name>
<proteinExistence type="inferred from homology"/>
<evidence type="ECO:0000313" key="5">
    <source>
        <dbReference type="EMBL" id="MBF4765747.1"/>
    </source>
</evidence>
<protein>
    <submittedName>
        <fullName evidence="5">Glycosyltransferase family 2 protein</fullName>
    </submittedName>
</protein>
<sequence>MTPRVAVVTIAHGRHRHLERQHASLAASSVLPEMHVVVAMDDVVLERWRPDGPLRTQVLRSPTGRHGLPLAAARNRGFEHAIAAGADVVIGLDVDCLVGPRTVAGYRDAVRDQPDVLWSGPVTYLPREARECALEDLAELDAPHPARPAPRPGERTLDGNPDLFWSLSFAAHATGWAAVGGFCEEYVGYGAEDTDLGWSWAASGRSLGWVGDARAYHQHHESENPPVQHLDDIVRNGEVFARRWGRWPMEGWLAQFEQMGLVSREPDGSWVRTASEAAR</sequence>
<reference evidence="5" key="1">
    <citation type="submission" date="2020-11" db="EMBL/GenBank/DDBJ databases">
        <title>Nocardioides sp. nov., isolated from Soil of Cynanchum wilfordii Hemsley rhizosphere.</title>
        <authorList>
            <person name="Lee J.-S."/>
            <person name="Suh M.K."/>
            <person name="Kim J.-S."/>
        </authorList>
    </citation>
    <scope>NUCLEOTIDE SEQUENCE</scope>
    <source>
        <strain evidence="5">KCTC 19275</strain>
    </source>
</reference>
<dbReference type="Gene3D" id="3.90.550.10">
    <property type="entry name" value="Spore Coat Polysaccharide Biosynthesis Protein SpsA, Chain A"/>
    <property type="match status" value="1"/>
</dbReference>
<dbReference type="AlphaFoldDB" id="A0A930YG91"/>
<keyword evidence="6" id="KW-1185">Reference proteome</keyword>
<evidence type="ECO:0000313" key="6">
    <source>
        <dbReference type="Proteomes" id="UP000640489"/>
    </source>
</evidence>
<evidence type="ECO:0000256" key="3">
    <source>
        <dbReference type="ARBA" id="ARBA00022676"/>
    </source>
</evidence>
<dbReference type="PANTHER" id="PTHR43179">
    <property type="entry name" value="RHAMNOSYLTRANSFERASE WBBL"/>
    <property type="match status" value="1"/>
</dbReference>
<comment type="similarity">
    <text evidence="2">Belongs to the glycosyltransferase 2 family.</text>
</comment>
<evidence type="ECO:0000256" key="2">
    <source>
        <dbReference type="ARBA" id="ARBA00006739"/>
    </source>
</evidence>
<comment type="caution">
    <text evidence="5">The sequence shown here is derived from an EMBL/GenBank/DDBJ whole genome shotgun (WGS) entry which is preliminary data.</text>
</comment>
<evidence type="ECO:0000256" key="1">
    <source>
        <dbReference type="ARBA" id="ARBA00004776"/>
    </source>
</evidence>
<keyword evidence="4" id="KW-0808">Transferase</keyword>
<dbReference type="GO" id="GO:0016757">
    <property type="term" value="F:glycosyltransferase activity"/>
    <property type="evidence" value="ECO:0007669"/>
    <property type="project" value="UniProtKB-KW"/>
</dbReference>
<evidence type="ECO:0000256" key="4">
    <source>
        <dbReference type="ARBA" id="ARBA00022679"/>
    </source>
</evidence>
<dbReference type="Proteomes" id="UP000640489">
    <property type="component" value="Unassembled WGS sequence"/>
</dbReference>
<dbReference type="SUPFAM" id="SSF53448">
    <property type="entry name" value="Nucleotide-diphospho-sugar transferases"/>
    <property type="match status" value="1"/>
</dbReference>
<keyword evidence="3" id="KW-0328">Glycosyltransferase</keyword>
<dbReference type="EMBL" id="JADKPN010000018">
    <property type="protein sequence ID" value="MBF4765747.1"/>
    <property type="molecule type" value="Genomic_DNA"/>
</dbReference>
<comment type="pathway">
    <text evidence="1">Cell wall biogenesis; cell wall polysaccharide biosynthesis.</text>
</comment>
<dbReference type="PANTHER" id="PTHR43179:SF12">
    <property type="entry name" value="GALACTOFURANOSYLTRANSFERASE GLFT2"/>
    <property type="match status" value="1"/>
</dbReference>
<organism evidence="5 6">
    <name type="scientific">Nocardioides islandensis</name>
    <dbReference type="NCBI Taxonomy" id="433663"/>
    <lineage>
        <taxon>Bacteria</taxon>
        <taxon>Bacillati</taxon>
        <taxon>Actinomycetota</taxon>
        <taxon>Actinomycetes</taxon>
        <taxon>Propionibacteriales</taxon>
        <taxon>Nocardioidaceae</taxon>
        <taxon>Nocardioides</taxon>
    </lineage>
</organism>
<gene>
    <name evidence="5" type="ORF">ISU07_21660</name>
</gene>
<accession>A0A930YG91</accession>
<dbReference type="RefSeq" id="WP_194708928.1">
    <property type="nucleotide sequence ID" value="NZ_JADKPN010000018.1"/>
</dbReference>